<dbReference type="SUPFAM" id="SSF46689">
    <property type="entry name" value="Homeodomain-like"/>
    <property type="match status" value="1"/>
</dbReference>
<dbReference type="GO" id="GO:0000976">
    <property type="term" value="F:transcription cis-regulatory region binding"/>
    <property type="evidence" value="ECO:0007669"/>
    <property type="project" value="TreeGrafter"/>
</dbReference>
<keyword evidence="7" id="KW-1185">Reference proteome</keyword>
<dbReference type="SUPFAM" id="SSF48498">
    <property type="entry name" value="Tetracyclin repressor-like, C-terminal domain"/>
    <property type="match status" value="1"/>
</dbReference>
<organism evidence="6 7">
    <name type="scientific">Halioglobus maricola</name>
    <dbReference type="NCBI Taxonomy" id="2601894"/>
    <lineage>
        <taxon>Bacteria</taxon>
        <taxon>Pseudomonadati</taxon>
        <taxon>Pseudomonadota</taxon>
        <taxon>Gammaproteobacteria</taxon>
        <taxon>Cellvibrionales</taxon>
        <taxon>Halieaceae</taxon>
        <taxon>Halioglobus</taxon>
    </lineage>
</organism>
<accession>A0A5P9NK20</accession>
<keyword evidence="1" id="KW-0805">Transcription regulation</keyword>
<feature type="domain" description="HTH-type transcriptional repressor KstR2 C-terminal" evidence="5">
    <location>
        <begin position="130"/>
        <end position="239"/>
    </location>
</feature>
<name>A0A5P9NK20_9GAMM</name>
<dbReference type="InterPro" id="IPR041490">
    <property type="entry name" value="KstR2_TetR_C"/>
</dbReference>
<dbReference type="AlphaFoldDB" id="A0A5P9NK20"/>
<evidence type="ECO:0000313" key="7">
    <source>
        <dbReference type="Proteomes" id="UP000326287"/>
    </source>
</evidence>
<dbReference type="OrthoDB" id="9808189at2"/>
<dbReference type="Gene3D" id="1.10.357.10">
    <property type="entry name" value="Tetracycline Repressor, domain 2"/>
    <property type="match status" value="1"/>
</dbReference>
<evidence type="ECO:0000256" key="3">
    <source>
        <dbReference type="ARBA" id="ARBA00023163"/>
    </source>
</evidence>
<evidence type="ECO:0000259" key="4">
    <source>
        <dbReference type="Pfam" id="PF00440"/>
    </source>
</evidence>
<dbReference type="GO" id="GO:0003700">
    <property type="term" value="F:DNA-binding transcription factor activity"/>
    <property type="evidence" value="ECO:0007669"/>
    <property type="project" value="TreeGrafter"/>
</dbReference>
<keyword evidence="2" id="KW-0238">DNA-binding</keyword>
<dbReference type="PANTHER" id="PTHR30055:SF240">
    <property type="entry name" value="HTH-TYPE TRANSCRIPTIONAL REGULATOR ACRR"/>
    <property type="match status" value="1"/>
</dbReference>
<gene>
    <name evidence="6" type="ORF">EY643_11195</name>
</gene>
<dbReference type="Pfam" id="PF00440">
    <property type="entry name" value="TetR_N"/>
    <property type="match status" value="1"/>
</dbReference>
<reference evidence="6 7" key="1">
    <citation type="submission" date="2019-02" db="EMBL/GenBank/DDBJ databases">
        <authorList>
            <person name="Li S.-H."/>
        </authorList>
    </citation>
    <scope>NUCLEOTIDE SEQUENCE [LARGE SCALE GENOMIC DNA]</scope>
    <source>
        <strain evidence="6 7">IMCC14385</strain>
    </source>
</reference>
<dbReference type="PANTHER" id="PTHR30055">
    <property type="entry name" value="HTH-TYPE TRANSCRIPTIONAL REGULATOR RUTR"/>
    <property type="match status" value="1"/>
</dbReference>
<dbReference type="InterPro" id="IPR050109">
    <property type="entry name" value="HTH-type_TetR-like_transc_reg"/>
</dbReference>
<dbReference type="InterPro" id="IPR036271">
    <property type="entry name" value="Tet_transcr_reg_TetR-rel_C_sf"/>
</dbReference>
<dbReference type="InterPro" id="IPR001647">
    <property type="entry name" value="HTH_TetR"/>
</dbReference>
<evidence type="ECO:0000256" key="2">
    <source>
        <dbReference type="ARBA" id="ARBA00023125"/>
    </source>
</evidence>
<proteinExistence type="predicted"/>
<dbReference type="EMBL" id="CP036422">
    <property type="protein sequence ID" value="QFU76180.1"/>
    <property type="molecule type" value="Genomic_DNA"/>
</dbReference>
<dbReference type="KEGG" id="halc:EY643_11195"/>
<dbReference type="Pfam" id="PF17932">
    <property type="entry name" value="TetR_C_24"/>
    <property type="match status" value="1"/>
</dbReference>
<evidence type="ECO:0000259" key="5">
    <source>
        <dbReference type="Pfam" id="PF17932"/>
    </source>
</evidence>
<protein>
    <submittedName>
        <fullName evidence="6">TetR/AcrR family transcriptional regulator</fullName>
    </submittedName>
</protein>
<dbReference type="Proteomes" id="UP000326287">
    <property type="component" value="Chromosome"/>
</dbReference>
<feature type="domain" description="HTH tetR-type" evidence="4">
    <location>
        <begin position="62"/>
        <end position="102"/>
    </location>
</feature>
<dbReference type="InterPro" id="IPR009057">
    <property type="entry name" value="Homeodomain-like_sf"/>
</dbReference>
<evidence type="ECO:0000256" key="1">
    <source>
        <dbReference type="ARBA" id="ARBA00023015"/>
    </source>
</evidence>
<keyword evidence="3" id="KW-0804">Transcription</keyword>
<evidence type="ECO:0000313" key="6">
    <source>
        <dbReference type="EMBL" id="QFU76180.1"/>
    </source>
</evidence>
<sequence length="244" mass="27547">MRPVEVAKQAAARWPEDTSFEAFLATLPLNEDNVYQFFFEANRDRIKVRSEAQALPKLKLIVQAIFDISAHRGFHAMSTRDLCDATGISMGGVYNYIGSKDQFSSMLIAFVGQTFTEINRVLLPPGEARHARLEAHVRAQVYMTELFRPWYFFVFMETKNAPAEQKGQVKDVERRLVDSLASMIEEGVAAGDYDCAAPKLVAATVLAVVDDWYLKPWYFRSAGTDVEAYADYVVDALNRLIGNR</sequence>